<evidence type="ECO:0000256" key="1">
    <source>
        <dbReference type="SAM" id="Phobius"/>
    </source>
</evidence>
<comment type="caution">
    <text evidence="2">The sequence shown here is derived from an EMBL/GenBank/DDBJ whole genome shotgun (WGS) entry which is preliminary data.</text>
</comment>
<dbReference type="Proteomes" id="UP000626697">
    <property type="component" value="Unassembled WGS sequence"/>
</dbReference>
<reference evidence="2 3" key="1">
    <citation type="submission" date="2020-08" db="EMBL/GenBank/DDBJ databases">
        <title>Genomic Encyclopedia of Type Strains, Phase IV (KMG-IV): sequencing the most valuable type-strain genomes for metagenomic binning, comparative biology and taxonomic classification.</title>
        <authorList>
            <person name="Goeker M."/>
        </authorList>
    </citation>
    <scope>NUCLEOTIDE SEQUENCE [LARGE SCALE GENOMIC DNA]</scope>
    <source>
        <strain evidence="2 3">DSM 105481</strain>
    </source>
</reference>
<keyword evidence="3" id="KW-1185">Reference proteome</keyword>
<keyword evidence="1" id="KW-0472">Membrane</keyword>
<keyword evidence="1" id="KW-0812">Transmembrane</keyword>
<dbReference type="Pfam" id="PF02447">
    <property type="entry name" value="GntP_permease"/>
    <property type="match status" value="1"/>
</dbReference>
<proteinExistence type="predicted"/>
<organism evidence="2 3">
    <name type="scientific">Peribacillus huizhouensis</name>
    <dbReference type="NCBI Taxonomy" id="1501239"/>
    <lineage>
        <taxon>Bacteria</taxon>
        <taxon>Bacillati</taxon>
        <taxon>Bacillota</taxon>
        <taxon>Bacilli</taxon>
        <taxon>Bacillales</taxon>
        <taxon>Bacillaceae</taxon>
        <taxon>Peribacillus</taxon>
    </lineage>
</organism>
<keyword evidence="1" id="KW-1133">Transmembrane helix</keyword>
<protein>
    <submittedName>
        <fullName evidence="2">H+/gluconate symporter-like permease</fullName>
    </submittedName>
</protein>
<feature type="transmembrane region" description="Helical" evidence="1">
    <location>
        <begin position="20"/>
        <end position="43"/>
    </location>
</feature>
<name>A0ABR6CL08_9BACI</name>
<sequence length="44" mass="4913">MAGFWMVKEYLGLSMKETFQTWTVLTTVLSITGLGCVLLLGLFI</sequence>
<accession>A0ABR6CL08</accession>
<dbReference type="EMBL" id="JACJHX010000002">
    <property type="protein sequence ID" value="MBA9025616.1"/>
    <property type="molecule type" value="Genomic_DNA"/>
</dbReference>
<evidence type="ECO:0000313" key="2">
    <source>
        <dbReference type="EMBL" id="MBA9025616.1"/>
    </source>
</evidence>
<evidence type="ECO:0000313" key="3">
    <source>
        <dbReference type="Proteomes" id="UP000626697"/>
    </source>
</evidence>
<dbReference type="InterPro" id="IPR003474">
    <property type="entry name" value="Glcn_transporter"/>
</dbReference>
<gene>
    <name evidence="2" type="ORF">HNP81_000899</name>
</gene>